<keyword evidence="5 7" id="KW-0472">Membrane</keyword>
<keyword evidence="6" id="KW-0175">Coiled coil</keyword>
<sequence length="192" mass="21284">MPGKTFIALILLGVGFFSTISLYAEEVFVKDSLRVGVRVEPGNAIAPVYVVTTGMKLTVLETSGNYVKIKSESGVTGWVKKSYVSPEPPARVFLQQLQEEYKQQNSKLVEQIKVARVAELNAQTLNEEIAILKKNTAELQIQLDDARSENLASSYSYLWKLGLLTLIGVIGFVVGVFWHRSYAMKRLGGLNI</sequence>
<dbReference type="Pfam" id="PF08239">
    <property type="entry name" value="SH3_3"/>
    <property type="match status" value="1"/>
</dbReference>
<dbReference type="NCBIfam" id="TIGR04211">
    <property type="entry name" value="SH3_and_anchor"/>
    <property type="match status" value="1"/>
</dbReference>
<evidence type="ECO:0000256" key="4">
    <source>
        <dbReference type="ARBA" id="ARBA00022989"/>
    </source>
</evidence>
<keyword evidence="2 7" id="KW-0812">Transmembrane</keyword>
<dbReference type="GO" id="GO:0016020">
    <property type="term" value="C:membrane"/>
    <property type="evidence" value="ECO:0007669"/>
    <property type="project" value="UniProtKB-SubCell"/>
</dbReference>
<evidence type="ECO:0000256" key="6">
    <source>
        <dbReference type="SAM" id="Coils"/>
    </source>
</evidence>
<feature type="coiled-coil region" evidence="6">
    <location>
        <begin position="94"/>
        <end position="149"/>
    </location>
</feature>
<dbReference type="InterPro" id="IPR016476">
    <property type="entry name" value="SH3_dom_pro"/>
</dbReference>
<name>A0A3B1A9P8_9ZZZZ</name>
<dbReference type="Gene3D" id="2.30.30.40">
    <property type="entry name" value="SH3 Domains"/>
    <property type="match status" value="1"/>
</dbReference>
<protein>
    <recommendedName>
        <fullName evidence="8">SH3b domain-containing protein</fullName>
    </recommendedName>
</protein>
<evidence type="ECO:0000313" key="9">
    <source>
        <dbReference type="EMBL" id="VAW96347.1"/>
    </source>
</evidence>
<comment type="subcellular location">
    <subcellularLocation>
        <location evidence="1">Membrane</location>
        <topology evidence="1">Single-pass membrane protein</topology>
    </subcellularLocation>
</comment>
<evidence type="ECO:0000259" key="8">
    <source>
        <dbReference type="PROSITE" id="PS51781"/>
    </source>
</evidence>
<dbReference type="AlphaFoldDB" id="A0A3B1A9P8"/>
<keyword evidence="4 7" id="KW-1133">Transmembrane helix</keyword>
<keyword evidence="3" id="KW-0732">Signal</keyword>
<evidence type="ECO:0000256" key="3">
    <source>
        <dbReference type="ARBA" id="ARBA00022729"/>
    </source>
</evidence>
<gene>
    <name evidence="9" type="ORF">MNBD_GAMMA21-994</name>
</gene>
<evidence type="ECO:0000256" key="5">
    <source>
        <dbReference type="ARBA" id="ARBA00023136"/>
    </source>
</evidence>
<accession>A0A3B1A9P8</accession>
<dbReference type="SMART" id="SM00287">
    <property type="entry name" value="SH3b"/>
    <property type="match status" value="1"/>
</dbReference>
<evidence type="ECO:0000256" key="1">
    <source>
        <dbReference type="ARBA" id="ARBA00004167"/>
    </source>
</evidence>
<evidence type="ECO:0000256" key="2">
    <source>
        <dbReference type="ARBA" id="ARBA00022692"/>
    </source>
</evidence>
<organism evidence="9">
    <name type="scientific">hydrothermal vent metagenome</name>
    <dbReference type="NCBI Taxonomy" id="652676"/>
    <lineage>
        <taxon>unclassified sequences</taxon>
        <taxon>metagenomes</taxon>
        <taxon>ecological metagenomes</taxon>
    </lineage>
</organism>
<feature type="domain" description="SH3b" evidence="8">
    <location>
        <begin position="24"/>
        <end position="88"/>
    </location>
</feature>
<feature type="transmembrane region" description="Helical" evidence="7">
    <location>
        <begin position="157"/>
        <end position="178"/>
    </location>
</feature>
<proteinExistence type="predicted"/>
<dbReference type="PROSITE" id="PS51781">
    <property type="entry name" value="SH3B"/>
    <property type="match status" value="1"/>
</dbReference>
<dbReference type="InterPro" id="IPR003646">
    <property type="entry name" value="SH3-like_bac-type"/>
</dbReference>
<dbReference type="EMBL" id="UOFR01000038">
    <property type="protein sequence ID" value="VAW96347.1"/>
    <property type="molecule type" value="Genomic_DNA"/>
</dbReference>
<evidence type="ECO:0000256" key="7">
    <source>
        <dbReference type="SAM" id="Phobius"/>
    </source>
</evidence>
<reference evidence="9" key="1">
    <citation type="submission" date="2018-06" db="EMBL/GenBank/DDBJ databases">
        <authorList>
            <person name="Zhirakovskaya E."/>
        </authorList>
    </citation>
    <scope>NUCLEOTIDE SEQUENCE</scope>
</reference>